<evidence type="ECO:0008006" key="8">
    <source>
        <dbReference type="Google" id="ProtNLM"/>
    </source>
</evidence>
<name>A0A381R938_9ZZZZ</name>
<evidence type="ECO:0000256" key="4">
    <source>
        <dbReference type="ARBA" id="ARBA00022692"/>
    </source>
</evidence>
<evidence type="ECO:0000256" key="2">
    <source>
        <dbReference type="ARBA" id="ARBA00022448"/>
    </source>
</evidence>
<evidence type="ECO:0000256" key="1">
    <source>
        <dbReference type="ARBA" id="ARBA00004442"/>
    </source>
</evidence>
<dbReference type="AlphaFoldDB" id="A0A381R938"/>
<dbReference type="PANTHER" id="PTHR30026">
    <property type="entry name" value="OUTER MEMBRANE PROTEIN TOLC"/>
    <property type="match status" value="1"/>
</dbReference>
<keyword evidence="2" id="KW-0813">Transport</keyword>
<keyword evidence="6" id="KW-0998">Cell outer membrane</keyword>
<proteinExistence type="predicted"/>
<evidence type="ECO:0000256" key="3">
    <source>
        <dbReference type="ARBA" id="ARBA00022452"/>
    </source>
</evidence>
<keyword evidence="3" id="KW-1134">Transmembrane beta strand</keyword>
<dbReference type="GO" id="GO:1990281">
    <property type="term" value="C:efflux pump complex"/>
    <property type="evidence" value="ECO:0007669"/>
    <property type="project" value="TreeGrafter"/>
</dbReference>
<dbReference type="Gene3D" id="1.20.1600.10">
    <property type="entry name" value="Outer membrane efflux proteins (OEP)"/>
    <property type="match status" value="1"/>
</dbReference>
<evidence type="ECO:0000256" key="5">
    <source>
        <dbReference type="ARBA" id="ARBA00023136"/>
    </source>
</evidence>
<reference evidence="7" key="1">
    <citation type="submission" date="2018-05" db="EMBL/GenBank/DDBJ databases">
        <authorList>
            <person name="Lanie J.A."/>
            <person name="Ng W.-L."/>
            <person name="Kazmierczak K.M."/>
            <person name="Andrzejewski T.M."/>
            <person name="Davidsen T.M."/>
            <person name="Wayne K.J."/>
            <person name="Tettelin H."/>
            <person name="Glass J.I."/>
            <person name="Rusch D."/>
            <person name="Podicherti R."/>
            <person name="Tsui H.-C.T."/>
            <person name="Winkler M.E."/>
        </authorList>
    </citation>
    <scope>NUCLEOTIDE SEQUENCE</scope>
</reference>
<dbReference type="InterPro" id="IPR051906">
    <property type="entry name" value="TolC-like"/>
</dbReference>
<dbReference type="PANTHER" id="PTHR30026:SF23">
    <property type="entry name" value="TO APRF-PUTATIVE OUTER MEMBRANE EFFLUX PROTEIN OR SECRETED ALKALINE PHOSPHATASE-RELATED"/>
    <property type="match status" value="1"/>
</dbReference>
<dbReference type="GO" id="GO:0015562">
    <property type="term" value="F:efflux transmembrane transporter activity"/>
    <property type="evidence" value="ECO:0007669"/>
    <property type="project" value="InterPro"/>
</dbReference>
<dbReference type="GO" id="GO:0015288">
    <property type="term" value="F:porin activity"/>
    <property type="evidence" value="ECO:0007669"/>
    <property type="project" value="TreeGrafter"/>
</dbReference>
<evidence type="ECO:0000256" key="6">
    <source>
        <dbReference type="ARBA" id="ARBA00023237"/>
    </source>
</evidence>
<sequence length="529" mass="58468">MNNIKKLLTLLPLFYFIVGGTVQAQQKSSSAEETAQLLKLVTLKTVDGREMAEVSLKLVLQMALERSILLQASKLGNAAAQRAVVAAQERNTPSVSTSFGYAKSPSISASSSCSPSELCGSSTSSTSFSSAYSLKTDSGLTYGLTYSEQSKKSTSLSLLEMGGDVSSGNTGDPLSSVSLTSSVSIPFFQDSGTDYNEIPVRLAEISVTTGQLNSKQTELSLLKQVASTYWDLVGILETIEVKKKAVDLSEKLLRDNQARLEAGLLSSTEVRITETQLMRNRQSLLSSRLDALRIEDQVRAALNLKNLPVGLYPVDRPAAQAAVTENPADLLEKIYANDSQIGLKQASLEQNRYQLEQELNKQKTNLDLSLSYVLNGYSKSQFGGIADFSKSDLHGMNVTLTWKVPLGDQVTIENIERKRLEQQQLSLQIEDRKSQLNVSFQSLLRSLSLIKKEKQTAAAVSKLSKDQLRNEIERFKLGKSTSYQISQYQQDVVEAEQQEILIRIRQENIRMELLTLTGEFDEKYELNQQ</sequence>
<dbReference type="InterPro" id="IPR003423">
    <property type="entry name" value="OMP_efflux"/>
</dbReference>
<protein>
    <recommendedName>
        <fullName evidence="8">Transporter</fullName>
    </recommendedName>
</protein>
<dbReference type="GO" id="GO:0009279">
    <property type="term" value="C:cell outer membrane"/>
    <property type="evidence" value="ECO:0007669"/>
    <property type="project" value="UniProtKB-SubCell"/>
</dbReference>
<accession>A0A381R938</accession>
<gene>
    <name evidence="7" type="ORF">METZ01_LOCUS41056</name>
</gene>
<evidence type="ECO:0000313" key="7">
    <source>
        <dbReference type="EMBL" id="SUZ88202.1"/>
    </source>
</evidence>
<dbReference type="Pfam" id="PF02321">
    <property type="entry name" value="OEP"/>
    <property type="match status" value="1"/>
</dbReference>
<organism evidence="7">
    <name type="scientific">marine metagenome</name>
    <dbReference type="NCBI Taxonomy" id="408172"/>
    <lineage>
        <taxon>unclassified sequences</taxon>
        <taxon>metagenomes</taxon>
        <taxon>ecological metagenomes</taxon>
    </lineage>
</organism>
<keyword evidence="5" id="KW-0472">Membrane</keyword>
<dbReference type="EMBL" id="UINC01001760">
    <property type="protein sequence ID" value="SUZ88202.1"/>
    <property type="molecule type" value="Genomic_DNA"/>
</dbReference>
<dbReference type="SUPFAM" id="SSF56954">
    <property type="entry name" value="Outer membrane efflux proteins (OEP)"/>
    <property type="match status" value="1"/>
</dbReference>
<keyword evidence="4" id="KW-0812">Transmembrane</keyword>
<comment type="subcellular location">
    <subcellularLocation>
        <location evidence="1">Cell outer membrane</location>
    </subcellularLocation>
</comment>